<sequence>MGRPVTDEHAAGPTEDHTDAAAEATRGFPGHIGRTVADTRPHWEDYTRPGRGAPNVVVIVLDDVGYGQLGCYGGRNLTPAMDGLADQGLRYTNFHVTSLCSTTRASLLTGRNHHAVGMGFLAGFDSGYPGYRGRVARSAATVARMLREAGYGTYALGKWHMTPPAHMSPAGPFTYWPLGQGFDRYYGFLWGEDDQWSPQLWQDNQFVDPPRREGYHFSDDLAGRAWQFIGDHQSANQDRPFFLYLAFGAAHAPHQAPASYIANHVGRFDHGWDRERELVLERQIASGIVPAGTVLPPRNEDVDEWDALTPEQRRLSVRMQEVFAGFMEHTDDAIASVLRCLDYHGIADDTMVLLLSDNGASGEGGPSGSVNEYRYFMGLEDRLEDNLAALDELGGPWAHNHYPAGWAAAGNTPLRYYKRFNHGGGVRAPLVIRWPRGIEQLGELRHQFHHVVDIAPTVLDVAGVTLEREYDGIAQMPVHGTSMRYSFDDATAPTRRRSQYFEMVGSRAIWRDGWKAVTRHAEGQSYEDEPWELYHLDTDVAEVNDRARESPEILDAMQQLWWSEAAQNGVLPLDDRLQSRALDRGPLGNRQSFRLSPGSRLFTGVAGPNWANRSFTVRAYLSMPSGDEEGVLLAFGRRAAGFVLFIQDGRVVFEYNRAGERQTYDAGPIPGPGRHVVVLDVEHVELGSARVSVSVDETETERLPLRTMIGGFGTMSTQIGHNAPSPVSDRFDAPFAFEGEMQPLIVEFHNPATVEPDHDLRQD</sequence>
<feature type="region of interest" description="Disordered" evidence="3">
    <location>
        <begin position="1"/>
        <end position="48"/>
    </location>
</feature>
<keyword evidence="6" id="KW-1185">Reference proteome</keyword>
<evidence type="ECO:0000313" key="6">
    <source>
        <dbReference type="Proteomes" id="UP000294739"/>
    </source>
</evidence>
<comment type="caution">
    <text evidence="5">The sequence shown here is derived from an EMBL/GenBank/DDBJ whole genome shotgun (WGS) entry which is preliminary data.</text>
</comment>
<evidence type="ECO:0000256" key="1">
    <source>
        <dbReference type="ARBA" id="ARBA00008779"/>
    </source>
</evidence>
<dbReference type="EMBL" id="SMKZ01000003">
    <property type="protein sequence ID" value="TDE14235.1"/>
    <property type="molecule type" value="Genomic_DNA"/>
</dbReference>
<feature type="domain" description="Sulfatase N-terminal" evidence="4">
    <location>
        <begin position="54"/>
        <end position="464"/>
    </location>
</feature>
<dbReference type="AlphaFoldDB" id="A0A4R5DSY0"/>
<dbReference type="InterPro" id="IPR050738">
    <property type="entry name" value="Sulfatase"/>
</dbReference>
<comment type="similarity">
    <text evidence="1">Belongs to the sulfatase family.</text>
</comment>
<protein>
    <submittedName>
        <fullName evidence="5">Arylsulfatase</fullName>
    </submittedName>
</protein>
<dbReference type="InParanoid" id="A0A4R5DSY0"/>
<dbReference type="Proteomes" id="UP000294739">
    <property type="component" value="Unassembled WGS sequence"/>
</dbReference>
<dbReference type="Pfam" id="PF00884">
    <property type="entry name" value="Sulfatase"/>
    <property type="match status" value="1"/>
</dbReference>
<dbReference type="Gene3D" id="3.40.720.10">
    <property type="entry name" value="Alkaline Phosphatase, subunit A"/>
    <property type="match status" value="1"/>
</dbReference>
<dbReference type="RefSeq" id="WP_131891271.1">
    <property type="nucleotide sequence ID" value="NZ_SMKZ01000003.1"/>
</dbReference>
<evidence type="ECO:0000313" key="5">
    <source>
        <dbReference type="EMBL" id="TDE14235.1"/>
    </source>
</evidence>
<feature type="compositionally biased region" description="Basic and acidic residues" evidence="3">
    <location>
        <begin position="1"/>
        <end position="20"/>
    </location>
</feature>
<dbReference type="PANTHER" id="PTHR42693">
    <property type="entry name" value="ARYLSULFATASE FAMILY MEMBER"/>
    <property type="match status" value="1"/>
</dbReference>
<feature type="compositionally biased region" description="Basic and acidic residues" evidence="3">
    <location>
        <begin position="37"/>
        <end position="48"/>
    </location>
</feature>
<evidence type="ECO:0000259" key="4">
    <source>
        <dbReference type="Pfam" id="PF00884"/>
    </source>
</evidence>
<organism evidence="5 6">
    <name type="scientific">Jiangella asiatica</name>
    <dbReference type="NCBI Taxonomy" id="2530372"/>
    <lineage>
        <taxon>Bacteria</taxon>
        <taxon>Bacillati</taxon>
        <taxon>Actinomycetota</taxon>
        <taxon>Actinomycetes</taxon>
        <taxon>Jiangellales</taxon>
        <taxon>Jiangellaceae</taxon>
        <taxon>Jiangella</taxon>
    </lineage>
</organism>
<evidence type="ECO:0000256" key="3">
    <source>
        <dbReference type="SAM" id="MobiDB-lite"/>
    </source>
</evidence>
<dbReference type="SUPFAM" id="SSF53649">
    <property type="entry name" value="Alkaline phosphatase-like"/>
    <property type="match status" value="1"/>
</dbReference>
<evidence type="ECO:0000256" key="2">
    <source>
        <dbReference type="ARBA" id="ARBA00022801"/>
    </source>
</evidence>
<accession>A0A4R5DSY0</accession>
<dbReference type="InterPro" id="IPR000917">
    <property type="entry name" value="Sulfatase_N"/>
</dbReference>
<dbReference type="PANTHER" id="PTHR42693:SF53">
    <property type="entry name" value="ENDO-4-O-SULFATASE"/>
    <property type="match status" value="1"/>
</dbReference>
<keyword evidence="2" id="KW-0378">Hydrolase</keyword>
<dbReference type="CDD" id="cd16025">
    <property type="entry name" value="PAS_like"/>
    <property type="match status" value="1"/>
</dbReference>
<name>A0A4R5DSY0_9ACTN</name>
<dbReference type="OrthoDB" id="9777306at2"/>
<proteinExistence type="inferred from homology"/>
<dbReference type="InterPro" id="IPR017850">
    <property type="entry name" value="Alkaline_phosphatase_core_sf"/>
</dbReference>
<reference evidence="5 6" key="1">
    <citation type="submission" date="2019-03" db="EMBL/GenBank/DDBJ databases">
        <title>Draft genome sequences of novel Actinobacteria.</title>
        <authorList>
            <person name="Sahin N."/>
            <person name="Ay H."/>
            <person name="Saygin H."/>
        </authorList>
    </citation>
    <scope>NUCLEOTIDE SEQUENCE [LARGE SCALE GENOMIC DNA]</scope>
    <source>
        <strain evidence="5 6">5K138</strain>
    </source>
</reference>
<gene>
    <name evidence="5" type="ORF">E1269_03520</name>
</gene>
<dbReference type="GO" id="GO:0004065">
    <property type="term" value="F:arylsulfatase activity"/>
    <property type="evidence" value="ECO:0007669"/>
    <property type="project" value="TreeGrafter"/>
</dbReference>
<dbReference type="Gene3D" id="3.30.1120.10">
    <property type="match status" value="1"/>
</dbReference>